<protein>
    <submittedName>
        <fullName evidence="1">Uncharacterized protein</fullName>
    </submittedName>
</protein>
<dbReference type="EMBL" id="CAADFW010000015">
    <property type="protein sequence ID" value="VFK57220.1"/>
    <property type="molecule type" value="Genomic_DNA"/>
</dbReference>
<dbReference type="AlphaFoldDB" id="A0A450ZTU8"/>
<gene>
    <name evidence="1" type="ORF">BECKTC1821F_GA0114240_101547</name>
</gene>
<sequence length="128" mass="14415">MTLRAIRLDISERTHLHFIPLHDDPGFRPGIPRTARLIGIRAVPFLVGIFVDAVYRVRHTMHCILRDTDSNYIRVSEKNSEQTGARARPPLVWILARNAEMFFFRPKGGLIDVDAPGCFPPSIEAGAP</sequence>
<proteinExistence type="predicted"/>
<name>A0A450ZTU8_9GAMM</name>
<reference evidence="1" key="1">
    <citation type="submission" date="2019-02" db="EMBL/GenBank/DDBJ databases">
        <authorList>
            <person name="Gruber-Vodicka R. H."/>
            <person name="Seah K. B. B."/>
        </authorList>
    </citation>
    <scope>NUCLEOTIDE SEQUENCE</scope>
    <source>
        <strain evidence="1">BECK_BZ126</strain>
    </source>
</reference>
<evidence type="ECO:0000313" key="1">
    <source>
        <dbReference type="EMBL" id="VFK57220.1"/>
    </source>
</evidence>
<accession>A0A450ZTU8</accession>
<organism evidence="1">
    <name type="scientific">Candidatus Kentrum sp. TC</name>
    <dbReference type="NCBI Taxonomy" id="2126339"/>
    <lineage>
        <taxon>Bacteria</taxon>
        <taxon>Pseudomonadati</taxon>
        <taxon>Pseudomonadota</taxon>
        <taxon>Gammaproteobacteria</taxon>
        <taxon>Candidatus Kentrum</taxon>
    </lineage>
</organism>